<evidence type="ECO:0000313" key="6">
    <source>
        <dbReference type="EMBL" id="QHT44810.1"/>
    </source>
</evidence>
<dbReference type="PANTHER" id="PTHR36108">
    <property type="entry name" value="COLOSSIN-B-RELATED"/>
    <property type="match status" value="1"/>
</dbReference>
<evidence type="ECO:0000256" key="1">
    <source>
        <dbReference type="ARBA" id="ARBA00007257"/>
    </source>
</evidence>
<dbReference type="GeneID" id="66455767"/>
<dbReference type="InterPro" id="IPR013552">
    <property type="entry name" value="Thioester_dom"/>
</dbReference>
<reference evidence="6" key="1">
    <citation type="journal article" date="2020" name="J. Antimicrob. Chemother.">
        <title>Tandem amplification of the vanM gene cluster drives vancomycin resistance in vancomycin-variable enterococci.</title>
        <authorList>
            <person name="Sun L."/>
            <person name="Chen Y."/>
            <person name="Hua X."/>
            <person name="Chen Y."/>
            <person name="Hong J."/>
            <person name="Wu X."/>
            <person name="Jiang Y."/>
            <person name="van Schaik W."/>
            <person name="Qu T."/>
            <person name="Yu Y."/>
        </authorList>
    </citation>
    <scope>NUCLEOTIDE SEQUENCE [LARGE SCALE GENOMIC DNA]</scope>
    <source>
        <strain evidence="6">ZY2</strain>
        <plasmid evidence="6">pZY2</plasmid>
    </source>
</reference>
<evidence type="ECO:0000256" key="3">
    <source>
        <dbReference type="ARBA" id="ARBA00022729"/>
    </source>
</evidence>
<name>A0A5K7WFW8_ENTFC</name>
<dbReference type="SUPFAM" id="SSF49478">
    <property type="entry name" value="Cna protein B-type domain"/>
    <property type="match status" value="5"/>
</dbReference>
<dbReference type="PANTHER" id="PTHR36108:SF13">
    <property type="entry name" value="COLOSSIN-B-RELATED"/>
    <property type="match status" value="1"/>
</dbReference>
<feature type="domain" description="SpaA-like prealbumin fold" evidence="5">
    <location>
        <begin position="316"/>
        <end position="401"/>
    </location>
</feature>
<evidence type="ECO:0000259" key="5">
    <source>
        <dbReference type="Pfam" id="PF17802"/>
    </source>
</evidence>
<proteinExistence type="inferred from homology"/>
<keyword evidence="3" id="KW-0732">Signal</keyword>
<dbReference type="InterPro" id="IPR013783">
    <property type="entry name" value="Ig-like_fold"/>
</dbReference>
<geneLocation type="plasmid" evidence="6">
    <name>pZY2</name>
</geneLocation>
<evidence type="ECO:0000256" key="2">
    <source>
        <dbReference type="ARBA" id="ARBA00022525"/>
    </source>
</evidence>
<keyword evidence="6" id="KW-0614">Plasmid</keyword>
<comment type="similarity">
    <text evidence="1">Belongs to the serine-aspartate repeat-containing protein (SDr) family.</text>
</comment>
<dbReference type="InterPro" id="IPR041033">
    <property type="entry name" value="SpaA_PFL_dom_1"/>
</dbReference>
<sequence length="796" mass="86607">MKHEKTIILKSKIIYCFATLVMVLSTLIMPFSAIRAEADVTKPTSAKFTETGVKTDGYIRVNMPNHPNEWMISSQFKDSHGNIGYCMDSELPSPTGSGAGSLKYKGAGSDEFYRMFKGGFPSKTAKELGAGNDTEAWYATQLVSWVLAGNFKVSQIVWSHPNHTAAETARVKKAFEKIYDYAKNGKDTPNTEFSITASKTADEGKYHTFTYKTASNKTGNAKLTFTSAKPAGMKIYDADGKEITNNTVKLNSSFTIKVPVTTPSGTLSFKGTANVSTTNPFTFDGRGVYQDAVVMITTSETKDSKSLSAKWTRAVGQVTVKKVDQDGNALKGAEFTLTDNNNAKSVKTTGDDGLATFDLQQGLTYSLEETKVPEGYQGSFKKDGITVNTDGQKFSYTATNTIKKGKVKVKKVDQDGKPLANAEFTLTDDSSQTQAEKTDENGLASFDIVANKTYSLEETGVPTGYTGAFKQEGITVKDDGQTFEYTATNTLKKGVVKVHKVDQDGKPLANAEFTLTDEKGATQVEKTDENGLASFNIVANKTYSLEETGVPVGYTGAFKQEGISVKDDGQTFEYTATNNLKKGVVKVHKVDQDGKPLADAEFTLTDEKGVKEVKKTDATGLATFNIIANKTYNLEETKVPTGYTGAFKQEGITVKDDGQVFEYTAKNTLKKGVIKVHKVDDQGKALANAEFTLTDDKGVKVVQKTDRNGLATFNIVANKTYKIEETQNPNGYTGKWSKEGITVADDGQTFEYTVINHLVPETVRTGGIGTSAFLLVFLIAGLSMVLLYYREQHKAK</sequence>
<feature type="domain" description="SpaA-like prealbumin fold" evidence="5">
    <location>
        <begin position="495"/>
        <end position="579"/>
    </location>
</feature>
<feature type="domain" description="Thioester" evidence="4">
    <location>
        <begin position="84"/>
        <end position="183"/>
    </location>
</feature>
<dbReference type="AlphaFoldDB" id="A0A5K7WFW8"/>
<dbReference type="RefSeq" id="WP_016922338.1">
    <property type="nucleotide sequence ID" value="NZ_CAWPDR010000020.1"/>
</dbReference>
<feature type="domain" description="SpaA-like prealbumin fold" evidence="5">
    <location>
        <begin position="673"/>
        <end position="756"/>
    </location>
</feature>
<keyword evidence="2" id="KW-0964">Secreted</keyword>
<dbReference type="EMBL" id="CP039730">
    <property type="protein sequence ID" value="QHT44810.1"/>
    <property type="molecule type" value="Genomic_DNA"/>
</dbReference>
<feature type="domain" description="SpaA-like prealbumin fold" evidence="5">
    <location>
        <begin position="405"/>
        <end position="490"/>
    </location>
</feature>
<feature type="domain" description="SpaA-like prealbumin fold" evidence="5">
    <location>
        <begin position="584"/>
        <end position="668"/>
    </location>
</feature>
<evidence type="ECO:0000259" key="4">
    <source>
        <dbReference type="Pfam" id="PF08341"/>
    </source>
</evidence>
<dbReference type="Pfam" id="PF17802">
    <property type="entry name" value="SpaA"/>
    <property type="match status" value="5"/>
</dbReference>
<dbReference type="Pfam" id="PF08341">
    <property type="entry name" value="TED"/>
    <property type="match status" value="1"/>
</dbReference>
<dbReference type="Gene3D" id="2.60.40.10">
    <property type="entry name" value="Immunoglobulins"/>
    <property type="match status" value="5"/>
</dbReference>
<protein>
    <submittedName>
        <fullName evidence="6">Uncharacterized protein</fullName>
    </submittedName>
</protein>
<gene>
    <name evidence="6" type="ORF">FCF09_14080</name>
</gene>
<accession>A0A5K7WFW8</accession>
<organism evidence="6">
    <name type="scientific">Enterococcus faecium</name>
    <name type="common">Streptococcus faecium</name>
    <dbReference type="NCBI Taxonomy" id="1352"/>
    <lineage>
        <taxon>Bacteria</taxon>
        <taxon>Bacillati</taxon>
        <taxon>Bacillota</taxon>
        <taxon>Bacilli</taxon>
        <taxon>Lactobacillales</taxon>
        <taxon>Enterococcaceae</taxon>
        <taxon>Enterococcus</taxon>
    </lineage>
</organism>